<reference evidence="2" key="1">
    <citation type="submission" date="2023-07" db="EMBL/GenBank/DDBJ databases">
        <authorList>
            <consortium name="AG Swart"/>
            <person name="Singh M."/>
            <person name="Singh A."/>
            <person name="Seah K."/>
            <person name="Emmerich C."/>
        </authorList>
    </citation>
    <scope>NUCLEOTIDE SEQUENCE</scope>
    <source>
        <strain evidence="2">DP1</strain>
    </source>
</reference>
<feature type="region of interest" description="Disordered" evidence="1">
    <location>
        <begin position="89"/>
        <end position="112"/>
    </location>
</feature>
<feature type="compositionally biased region" description="Basic residues" evidence="1">
    <location>
        <begin position="147"/>
        <end position="158"/>
    </location>
</feature>
<dbReference type="Proteomes" id="UP001295684">
    <property type="component" value="Unassembled WGS sequence"/>
</dbReference>
<protein>
    <submittedName>
        <fullName evidence="2">Uncharacterized protein</fullName>
    </submittedName>
</protein>
<dbReference type="EMBL" id="CAMPGE010004267">
    <property type="protein sequence ID" value="CAI2363117.1"/>
    <property type="molecule type" value="Genomic_DNA"/>
</dbReference>
<organism evidence="2 3">
    <name type="scientific">Euplotes crassus</name>
    <dbReference type="NCBI Taxonomy" id="5936"/>
    <lineage>
        <taxon>Eukaryota</taxon>
        <taxon>Sar</taxon>
        <taxon>Alveolata</taxon>
        <taxon>Ciliophora</taxon>
        <taxon>Intramacronucleata</taxon>
        <taxon>Spirotrichea</taxon>
        <taxon>Hypotrichia</taxon>
        <taxon>Euplotida</taxon>
        <taxon>Euplotidae</taxon>
        <taxon>Moneuplotes</taxon>
    </lineage>
</organism>
<gene>
    <name evidence="2" type="ORF">ECRASSUSDP1_LOCUS4447</name>
</gene>
<feature type="compositionally biased region" description="Basic and acidic residues" evidence="1">
    <location>
        <begin position="136"/>
        <end position="146"/>
    </location>
</feature>
<feature type="region of interest" description="Disordered" evidence="1">
    <location>
        <begin position="125"/>
        <end position="160"/>
    </location>
</feature>
<proteinExistence type="predicted"/>
<name>A0AAD1U665_EUPCR</name>
<evidence type="ECO:0000313" key="3">
    <source>
        <dbReference type="Proteomes" id="UP001295684"/>
    </source>
</evidence>
<evidence type="ECO:0000313" key="2">
    <source>
        <dbReference type="EMBL" id="CAI2363117.1"/>
    </source>
</evidence>
<feature type="compositionally biased region" description="Basic and acidic residues" evidence="1">
    <location>
        <begin position="99"/>
        <end position="109"/>
    </location>
</feature>
<accession>A0AAD1U665</accession>
<keyword evidence="3" id="KW-1185">Reference proteome</keyword>
<evidence type="ECO:0000256" key="1">
    <source>
        <dbReference type="SAM" id="MobiDB-lite"/>
    </source>
</evidence>
<comment type="caution">
    <text evidence="2">The sequence shown here is derived from an EMBL/GenBank/DDBJ whole genome shotgun (WGS) entry which is preliminary data.</text>
</comment>
<dbReference type="AlphaFoldDB" id="A0AAD1U665"/>
<sequence length="288" mass="33113">MEYILKNMCDTSPYYQFDLPQLTDPVPNPQIHRMITKRQIEVAPSEERIDKKKYFKYKKEIASSDSSGYFNREDSSNMKKRELKELMKNMQDSNSSNMSKEKRLQRESNSDSSVKLFKIEKVSKSRTESLSNSNSDLKKMCQEKSVKASKSKDKRSKKDARMNIKKGCSILLLNKGKIIIQGNRIESSIPVELQKYDGDINTVIPDNPCQILIEPLTTSRSLSRSQENFKGTSQSMKGENVKPLLTTGSYSTNATSRRTYQQTPMHQDNELIKGMEILQNIFCCCVKR</sequence>